<gene>
    <name evidence="2" type="ORF">D9611_011746</name>
</gene>
<feature type="region of interest" description="Disordered" evidence="1">
    <location>
        <begin position="29"/>
        <end position="82"/>
    </location>
</feature>
<keyword evidence="3" id="KW-1185">Reference proteome</keyword>
<evidence type="ECO:0000313" key="2">
    <source>
        <dbReference type="EMBL" id="KAF5335282.1"/>
    </source>
</evidence>
<sequence length="250" mass="27089">MAIQRQRADLDSVHPLPITHKSLSNYIDTGATGLENPNTTYASPSTESARLSAQRTRRGAGRPSGRRRQGSPEVPGTQGPTPADAMALALMATYASMLSFRIAHVLELEVLSRARLACCLGLEPAASEDGTSDDADQARRTGYLTDSGYITSITATWLNTKTVHGTKTAQTTLEKPRVASQRPRSLRPVVNAFALHSRVEGSVNPRGYHSTRVEEGLSKTDCRFFQSLDAQMSSFIHASYTIIDEQVKGA</sequence>
<evidence type="ECO:0000256" key="1">
    <source>
        <dbReference type="SAM" id="MobiDB-lite"/>
    </source>
</evidence>
<dbReference type="AlphaFoldDB" id="A0A8H5C4Y0"/>
<organism evidence="2 3">
    <name type="scientific">Ephemerocybe angulata</name>
    <dbReference type="NCBI Taxonomy" id="980116"/>
    <lineage>
        <taxon>Eukaryota</taxon>
        <taxon>Fungi</taxon>
        <taxon>Dikarya</taxon>
        <taxon>Basidiomycota</taxon>
        <taxon>Agaricomycotina</taxon>
        <taxon>Agaricomycetes</taxon>
        <taxon>Agaricomycetidae</taxon>
        <taxon>Agaricales</taxon>
        <taxon>Agaricineae</taxon>
        <taxon>Psathyrellaceae</taxon>
        <taxon>Ephemerocybe</taxon>
    </lineage>
</organism>
<dbReference type="Proteomes" id="UP000541558">
    <property type="component" value="Unassembled WGS sequence"/>
</dbReference>
<feature type="compositionally biased region" description="Polar residues" evidence="1">
    <location>
        <begin position="35"/>
        <end position="54"/>
    </location>
</feature>
<dbReference type="EMBL" id="JAACJK010000063">
    <property type="protein sequence ID" value="KAF5335282.1"/>
    <property type="molecule type" value="Genomic_DNA"/>
</dbReference>
<proteinExistence type="predicted"/>
<protein>
    <submittedName>
        <fullName evidence="2">Uncharacterized protein</fullName>
    </submittedName>
</protein>
<accession>A0A8H5C4Y0</accession>
<evidence type="ECO:0000313" key="3">
    <source>
        <dbReference type="Proteomes" id="UP000541558"/>
    </source>
</evidence>
<reference evidence="2 3" key="1">
    <citation type="journal article" date="2020" name="ISME J.">
        <title>Uncovering the hidden diversity of litter-decomposition mechanisms in mushroom-forming fungi.</title>
        <authorList>
            <person name="Floudas D."/>
            <person name="Bentzer J."/>
            <person name="Ahren D."/>
            <person name="Johansson T."/>
            <person name="Persson P."/>
            <person name="Tunlid A."/>
        </authorList>
    </citation>
    <scope>NUCLEOTIDE SEQUENCE [LARGE SCALE GENOMIC DNA]</scope>
    <source>
        <strain evidence="2 3">CBS 175.51</strain>
    </source>
</reference>
<feature type="compositionally biased region" description="Basic residues" evidence="1">
    <location>
        <begin position="55"/>
        <end position="69"/>
    </location>
</feature>
<name>A0A8H5C4Y0_9AGAR</name>
<comment type="caution">
    <text evidence="2">The sequence shown here is derived from an EMBL/GenBank/DDBJ whole genome shotgun (WGS) entry which is preliminary data.</text>
</comment>